<dbReference type="Pfam" id="PF04149">
    <property type="entry name" value="DUF397"/>
    <property type="match status" value="1"/>
</dbReference>
<reference evidence="2" key="1">
    <citation type="journal article" date="2014" name="Int. J. Syst. Evol. Microbiol.">
        <title>Complete genome sequence of Corynebacterium casei LMG S-19264T (=DSM 44701T), isolated from a smear-ripened cheese.</title>
        <authorList>
            <consortium name="US DOE Joint Genome Institute (JGI-PGF)"/>
            <person name="Walter F."/>
            <person name="Albersmeier A."/>
            <person name="Kalinowski J."/>
            <person name="Ruckert C."/>
        </authorList>
    </citation>
    <scope>NUCLEOTIDE SEQUENCE</scope>
    <source>
        <strain evidence="2">JCM 4403</strain>
    </source>
</reference>
<evidence type="ECO:0000313" key="2">
    <source>
        <dbReference type="EMBL" id="GGR05295.1"/>
    </source>
</evidence>
<feature type="domain" description="DUF397" evidence="1">
    <location>
        <begin position="12"/>
        <end position="63"/>
    </location>
</feature>
<proteinExistence type="predicted"/>
<evidence type="ECO:0000259" key="1">
    <source>
        <dbReference type="Pfam" id="PF04149"/>
    </source>
</evidence>
<name>A0A918F3L6_9ACTN</name>
<comment type="caution">
    <text evidence="2">The sequence shown here is derived from an EMBL/GenBank/DDBJ whole genome shotgun (WGS) entry which is preliminary data.</text>
</comment>
<organism evidence="2 3">
    <name type="scientific">Streptomyces pilosus</name>
    <dbReference type="NCBI Taxonomy" id="28893"/>
    <lineage>
        <taxon>Bacteria</taxon>
        <taxon>Bacillati</taxon>
        <taxon>Actinomycetota</taxon>
        <taxon>Actinomycetes</taxon>
        <taxon>Kitasatosporales</taxon>
        <taxon>Streptomycetaceae</taxon>
        <taxon>Streptomyces</taxon>
    </lineage>
</organism>
<sequence>MSTAAPTGRPPAWFRSSYSNGAGGECVECAIHDDAIHVRDSKDVEGAVITVGGEAWAPFVAAFRLG</sequence>
<dbReference type="RefSeq" id="WP_189561320.1">
    <property type="nucleotide sequence ID" value="NZ_BMTU01000018.1"/>
</dbReference>
<evidence type="ECO:0000313" key="3">
    <source>
        <dbReference type="Proteomes" id="UP000656732"/>
    </source>
</evidence>
<accession>A0A918F3L6</accession>
<dbReference type="AlphaFoldDB" id="A0A918F3L6"/>
<dbReference type="Proteomes" id="UP000656732">
    <property type="component" value="Unassembled WGS sequence"/>
</dbReference>
<gene>
    <name evidence="2" type="ORF">GCM10010280_61480</name>
</gene>
<dbReference type="EMBL" id="BMTU01000018">
    <property type="protein sequence ID" value="GGR05295.1"/>
    <property type="molecule type" value="Genomic_DNA"/>
</dbReference>
<dbReference type="InterPro" id="IPR007278">
    <property type="entry name" value="DUF397"/>
</dbReference>
<keyword evidence="3" id="KW-1185">Reference proteome</keyword>
<reference evidence="2" key="2">
    <citation type="submission" date="2020-09" db="EMBL/GenBank/DDBJ databases">
        <authorList>
            <person name="Sun Q."/>
            <person name="Ohkuma M."/>
        </authorList>
    </citation>
    <scope>NUCLEOTIDE SEQUENCE</scope>
    <source>
        <strain evidence="2">JCM 4403</strain>
    </source>
</reference>
<protein>
    <recommendedName>
        <fullName evidence="1">DUF397 domain-containing protein</fullName>
    </recommendedName>
</protein>